<sequence>MLTMVDYTSQYASSTISSDTLSGSVTSVQPRIRTVRLVRPNVVNLPPPGLTAKHGPTLGFSIRGGREFGTGFFVSNVELGSEAQRNGLKVGDQILRINGFAVEDAVHKEVLQLISNHTHLTLKVRSVGMIPIKDKSTDPLTWTVISEGSSSTRSSPQLSEKIHDVRISIMVAPRTKLGCGICKGPDWKPGIFVQFTKEGGIAREAGLRPGDQILICNNVDFSDIPFNEAVNLMKSARQLDLVVRKSPPCELFPGESSGYNSSASSVTGDQSPSWSDSKRLSIVKEESTELEDRLCQLKSSKKWKEEVWEEEPKPPYKTTVVSFKDTKTLNDFMDENSTLTRAVSNKIADMRLSSSSSAVNNQETKTVVAEVHKIDNSRKDLENSPPFQKKQVPAENCDSSTLSSALSLEIQRRMQRKCTEMKNKPSIDEELQKKKILKGISTNQQTHHTKLMDEFKLVHKKMFRSSEEVEEVVESATITTVNNIAASPKDRDYSRVSTKSDSYGSSPVSEATERVSSPKQNGTTPSVCPPPPPPPPPFGDVPSKTVPPTTTVSRSPTEKQKPKQPPPVPIKYSTLSTTNRLPQKIGGQPPPSPIPDYDNLNFSSNTLTKTNSPIYAKPITKTSHSEQGSTPVNGSVSKTNGYGTLKSSPANGIVTPKLLLSNGDSLPNSFGSPPQCPPLPGAGGVSPETSTLRKRPVSVVIGEYPSDTLRRQPGKLDFLQNSLDEIDRSSQSSGDSISSQLASELAQTLNRSNLRRKTESVENLTCSRISSKSNGTVTISVGSNLLRNFARSTENLLDSRENKINSNSNRVTISIGPVKNSNFSNGLLKTGQ</sequence>
<dbReference type="AlphaFoldDB" id="A0A1W4X4W7"/>
<feature type="compositionally biased region" description="Low complexity" evidence="4">
    <location>
        <begin position="541"/>
        <end position="555"/>
    </location>
</feature>
<evidence type="ECO:0000313" key="6">
    <source>
        <dbReference type="Proteomes" id="UP000192223"/>
    </source>
</evidence>
<evidence type="ECO:0000259" key="5">
    <source>
        <dbReference type="PROSITE" id="PS50106"/>
    </source>
</evidence>
<dbReference type="STRING" id="224129.A0A1W4X4W7"/>
<feature type="domain" description="PDZ" evidence="5">
    <location>
        <begin position="166"/>
        <end position="236"/>
    </location>
</feature>
<evidence type="ECO:0000256" key="4">
    <source>
        <dbReference type="SAM" id="MobiDB-lite"/>
    </source>
</evidence>
<organism evidence="6 8">
    <name type="scientific">Agrilus planipennis</name>
    <name type="common">Emerald ash borer</name>
    <name type="synonym">Agrilus marcopoli</name>
    <dbReference type="NCBI Taxonomy" id="224129"/>
    <lineage>
        <taxon>Eukaryota</taxon>
        <taxon>Metazoa</taxon>
        <taxon>Ecdysozoa</taxon>
        <taxon>Arthropoda</taxon>
        <taxon>Hexapoda</taxon>
        <taxon>Insecta</taxon>
        <taxon>Pterygota</taxon>
        <taxon>Neoptera</taxon>
        <taxon>Endopterygota</taxon>
        <taxon>Coleoptera</taxon>
        <taxon>Polyphaga</taxon>
        <taxon>Elateriformia</taxon>
        <taxon>Buprestoidea</taxon>
        <taxon>Buprestidae</taxon>
        <taxon>Agrilinae</taxon>
        <taxon>Agrilus</taxon>
    </lineage>
</organism>
<feature type="compositionally biased region" description="Polar residues" evidence="4">
    <location>
        <begin position="495"/>
        <end position="526"/>
    </location>
</feature>
<evidence type="ECO:0000256" key="1">
    <source>
        <dbReference type="ARBA" id="ARBA00004316"/>
    </source>
</evidence>
<evidence type="ECO:0000313" key="7">
    <source>
        <dbReference type="RefSeq" id="XP_018327369.1"/>
    </source>
</evidence>
<dbReference type="PROSITE" id="PS50106">
    <property type="entry name" value="PDZ"/>
    <property type="match status" value="2"/>
</dbReference>
<keyword evidence="2" id="KW-0677">Repeat</keyword>
<evidence type="ECO:0000313" key="8">
    <source>
        <dbReference type="RefSeq" id="XP_018327370.1"/>
    </source>
</evidence>
<comment type="subcellular location">
    <subcellularLocation>
        <location evidence="1">Cell projection</location>
    </subcellularLocation>
</comment>
<dbReference type="PANTHER" id="PTHR23116">
    <property type="entry name" value="PDZ DOMAIN CONTAINING WHIRLIN AND HARMONIN-RELATED"/>
    <property type="match status" value="1"/>
</dbReference>
<evidence type="ECO:0000256" key="3">
    <source>
        <dbReference type="ARBA" id="ARBA00023273"/>
    </source>
</evidence>
<dbReference type="InterPro" id="IPR001478">
    <property type="entry name" value="PDZ"/>
</dbReference>
<dbReference type="FunFam" id="2.30.42.10:FF:000219">
    <property type="entry name" value="Uncharacterized protein, isoform C"/>
    <property type="match status" value="1"/>
</dbReference>
<feature type="compositionally biased region" description="Polar residues" evidence="4">
    <location>
        <begin position="620"/>
        <end position="650"/>
    </location>
</feature>
<dbReference type="InterPro" id="IPR051844">
    <property type="entry name" value="USH2_Complex_Protein"/>
</dbReference>
<dbReference type="RefSeq" id="XP_018327370.1">
    <property type="nucleotide sequence ID" value="XM_018471868.1"/>
</dbReference>
<dbReference type="RefSeq" id="XP_018327369.1">
    <property type="nucleotide sequence ID" value="XM_018471867.1"/>
</dbReference>
<dbReference type="OrthoDB" id="6021951at2759"/>
<feature type="compositionally biased region" description="Polar residues" evidence="4">
    <location>
        <begin position="662"/>
        <end position="672"/>
    </location>
</feature>
<dbReference type="KEGG" id="apln:108738449"/>
<accession>A0A1W4X4W7</accession>
<dbReference type="SUPFAM" id="SSF50156">
    <property type="entry name" value="PDZ domain-like"/>
    <property type="match status" value="2"/>
</dbReference>
<gene>
    <name evidence="7 8" type="primary">LOC108738449</name>
</gene>
<dbReference type="GO" id="GO:0005929">
    <property type="term" value="C:cilium"/>
    <property type="evidence" value="ECO:0007669"/>
    <property type="project" value="TreeGrafter"/>
</dbReference>
<feature type="region of interest" description="Disordered" evidence="4">
    <location>
        <begin position="254"/>
        <end position="279"/>
    </location>
</feature>
<dbReference type="Gene3D" id="2.30.42.10">
    <property type="match status" value="2"/>
</dbReference>
<feature type="compositionally biased region" description="Polar residues" evidence="4">
    <location>
        <begin position="600"/>
        <end position="613"/>
    </location>
</feature>
<feature type="compositionally biased region" description="Polar residues" evidence="4">
    <location>
        <begin position="266"/>
        <end position="275"/>
    </location>
</feature>
<keyword evidence="6" id="KW-1185">Reference proteome</keyword>
<protein>
    <submittedName>
        <fullName evidence="7 8">Harmonin isoform X1</fullName>
    </submittedName>
</protein>
<dbReference type="GO" id="GO:0032426">
    <property type="term" value="C:stereocilium tip"/>
    <property type="evidence" value="ECO:0007669"/>
    <property type="project" value="TreeGrafter"/>
</dbReference>
<dbReference type="Proteomes" id="UP000192223">
    <property type="component" value="Unplaced"/>
</dbReference>
<feature type="region of interest" description="Disordered" evidence="4">
    <location>
        <begin position="488"/>
        <end position="699"/>
    </location>
</feature>
<feature type="domain" description="PDZ" evidence="5">
    <location>
        <begin position="55"/>
        <end position="116"/>
    </location>
</feature>
<proteinExistence type="predicted"/>
<name>A0A1W4X4W7_AGRPL</name>
<keyword evidence="3" id="KW-0966">Cell projection</keyword>
<dbReference type="GeneID" id="108738449"/>
<dbReference type="GO" id="GO:0002142">
    <property type="term" value="C:stereocilia ankle link complex"/>
    <property type="evidence" value="ECO:0007669"/>
    <property type="project" value="TreeGrafter"/>
</dbReference>
<dbReference type="Pfam" id="PF00595">
    <property type="entry name" value="PDZ"/>
    <property type="match status" value="2"/>
</dbReference>
<feature type="compositionally biased region" description="Pro residues" evidence="4">
    <location>
        <begin position="527"/>
        <end position="539"/>
    </location>
</feature>
<feature type="compositionally biased region" description="Low complexity" evidence="4">
    <location>
        <begin position="256"/>
        <end position="265"/>
    </location>
</feature>
<dbReference type="GO" id="GO:0005886">
    <property type="term" value="C:plasma membrane"/>
    <property type="evidence" value="ECO:0007669"/>
    <property type="project" value="TreeGrafter"/>
</dbReference>
<reference evidence="7 8" key="1">
    <citation type="submission" date="2025-04" db="UniProtKB">
        <authorList>
            <consortium name="RefSeq"/>
        </authorList>
    </citation>
    <scope>IDENTIFICATION</scope>
    <source>
        <tissue evidence="7 8">Entire body</tissue>
    </source>
</reference>
<evidence type="ECO:0000256" key="2">
    <source>
        <dbReference type="ARBA" id="ARBA00022737"/>
    </source>
</evidence>
<dbReference type="InterPro" id="IPR036034">
    <property type="entry name" value="PDZ_sf"/>
</dbReference>
<dbReference type="PANTHER" id="PTHR23116:SF36">
    <property type="entry name" value="HARMONIN"/>
    <property type="match status" value="1"/>
</dbReference>
<dbReference type="SMART" id="SM00228">
    <property type="entry name" value="PDZ"/>
    <property type="match status" value="2"/>
</dbReference>